<dbReference type="AlphaFoldDB" id="A0A388TGB8"/>
<dbReference type="InterPro" id="IPR020568">
    <property type="entry name" value="Ribosomal_Su5_D2-typ_SF"/>
</dbReference>
<evidence type="ECO:0000259" key="8">
    <source>
        <dbReference type="PROSITE" id="PS51722"/>
    </source>
</evidence>
<feature type="domain" description="Tr-type G" evidence="8">
    <location>
        <begin position="9"/>
        <end position="289"/>
    </location>
</feature>
<keyword evidence="2 6" id="KW-0547">Nucleotide-binding</keyword>
<sequence length="698" mass="77207">MSARQVELQNTRNIGIAAHIDAGKTTLSERILFYTGVSHKIGEVHDGQAIMDWMVQEQERGITITSAATTCFWNYRNTKHRINLIDTPGHVDFTVEVERSLRVLDGVVAVFCAVGAVQPQSETVWRQATRYRVPRIVFVNKMDRTGANFYRVEEQIVDKLNGRPIPIQLPIGVEDDFKGVFDLVSMKAIYSKGEKGTELEYSDEIPEELRDKVPAYREKLIEAAAEQDEALLEKYMNDPASLTTEEIKRGLRAGVIKTDFVVMTCGSAFKNTAVQPLLDAVCDYLPTPLEKPVFGTNTDSGEDVTVKVADSEKFIGLAFKVATDPFVGRLTYVRIYSGTLKSGSYVVNNTKGAKERVGRLVLMHSNKREEIDEVHAGDICGVIGLKDTTTGNTLADDGNNIVLEAMTFPETVIDVAIEPKTKADQEKMGEALKKLAEEDPTFKVRSDEQTQQTIISGMGELHLEIIVDRMVREFKVEANVGKPQVAYRETIRKSVEQEGKHIKQSGGHGQYGHVWLRIEPNEKGKGYEFVNEIVGGVVPREFITPVDKGAKNALASGVLAGFPLVDVKVALFDGSYHDVDSSDIAFQLAANEAIKEGVPKCNPVLLEPVMKVEVEVPEVNSGDVIGDLSSRRGRIEGMESIRGAQIIKAKVPLAEMFGYSTDLRSKTQGRGTYTMEFSDYEEAPKNVTEAIISKYKGN</sequence>
<dbReference type="SUPFAM" id="SSF52540">
    <property type="entry name" value="P-loop containing nucleoside triphosphate hydrolases"/>
    <property type="match status" value="1"/>
</dbReference>
<dbReference type="CDD" id="cd04088">
    <property type="entry name" value="EFG_mtEFG_II"/>
    <property type="match status" value="1"/>
</dbReference>
<dbReference type="Pfam" id="PF03144">
    <property type="entry name" value="GTP_EFTU_D2"/>
    <property type="match status" value="1"/>
</dbReference>
<dbReference type="Gene3D" id="3.30.70.870">
    <property type="entry name" value="Elongation Factor G (Translational Gtpase), domain 3"/>
    <property type="match status" value="1"/>
</dbReference>
<dbReference type="GO" id="GO:0005525">
    <property type="term" value="F:GTP binding"/>
    <property type="evidence" value="ECO:0007669"/>
    <property type="project" value="UniProtKB-UniRule"/>
</dbReference>
<dbReference type="SUPFAM" id="SSF54980">
    <property type="entry name" value="EF-G C-terminal domain-like"/>
    <property type="match status" value="2"/>
</dbReference>
<dbReference type="PANTHER" id="PTHR43261:SF1">
    <property type="entry name" value="RIBOSOME-RELEASING FACTOR 2, MITOCHONDRIAL"/>
    <property type="match status" value="1"/>
</dbReference>
<dbReference type="InterPro" id="IPR027417">
    <property type="entry name" value="P-loop_NTPase"/>
</dbReference>
<comment type="caution">
    <text evidence="9">The sequence shown here is derived from an EMBL/GenBank/DDBJ whole genome shotgun (WGS) entry which is preliminary data.</text>
</comment>
<dbReference type="FunFam" id="3.40.50.300:FF:000029">
    <property type="entry name" value="Elongation factor G"/>
    <property type="match status" value="1"/>
</dbReference>
<dbReference type="GO" id="GO:0003924">
    <property type="term" value="F:GTPase activity"/>
    <property type="evidence" value="ECO:0007669"/>
    <property type="project" value="InterPro"/>
</dbReference>
<dbReference type="InterPro" id="IPR014721">
    <property type="entry name" value="Ribsml_uS5_D2-typ_fold_subgr"/>
</dbReference>
<dbReference type="Pfam" id="PF00679">
    <property type="entry name" value="EFG_C"/>
    <property type="match status" value="1"/>
</dbReference>
<dbReference type="SMART" id="SM00838">
    <property type="entry name" value="EFG_C"/>
    <property type="match status" value="1"/>
</dbReference>
<dbReference type="FunFam" id="3.30.70.870:FF:000001">
    <property type="entry name" value="Elongation factor G"/>
    <property type="match status" value="1"/>
</dbReference>
<dbReference type="Pfam" id="PF03764">
    <property type="entry name" value="EFG_IV"/>
    <property type="match status" value="1"/>
</dbReference>
<dbReference type="CDD" id="cd03713">
    <property type="entry name" value="EFG_mtEFG_C"/>
    <property type="match status" value="1"/>
</dbReference>
<dbReference type="Gene3D" id="3.30.230.10">
    <property type="match status" value="1"/>
</dbReference>
<feature type="binding site" evidence="6">
    <location>
        <begin position="18"/>
        <end position="25"/>
    </location>
    <ligand>
        <name>GTP</name>
        <dbReference type="ChEBI" id="CHEBI:37565"/>
    </ligand>
</feature>
<name>A0A388TGB8_9BACT</name>
<evidence type="ECO:0000256" key="4">
    <source>
        <dbReference type="ARBA" id="ARBA00022917"/>
    </source>
</evidence>
<dbReference type="FunFam" id="3.30.70.240:FF:000001">
    <property type="entry name" value="Elongation factor G"/>
    <property type="match status" value="1"/>
</dbReference>
<dbReference type="NCBIfam" id="TIGR00484">
    <property type="entry name" value="EF-G"/>
    <property type="match status" value="1"/>
</dbReference>
<dbReference type="FunFam" id="3.30.230.10:FF:000003">
    <property type="entry name" value="Elongation factor G"/>
    <property type="match status" value="1"/>
</dbReference>
<evidence type="ECO:0000256" key="5">
    <source>
        <dbReference type="ARBA" id="ARBA00023134"/>
    </source>
</evidence>
<dbReference type="SUPFAM" id="SSF54211">
    <property type="entry name" value="Ribosomal protein S5 domain 2-like"/>
    <property type="match status" value="1"/>
</dbReference>
<dbReference type="GO" id="GO:0003746">
    <property type="term" value="F:translation elongation factor activity"/>
    <property type="evidence" value="ECO:0007669"/>
    <property type="project" value="UniProtKB-UniRule"/>
</dbReference>
<dbReference type="InterPro" id="IPR004161">
    <property type="entry name" value="EFTu-like_2"/>
</dbReference>
<organism evidence="9 10">
    <name type="scientific">Candidatus Termititenax persephonae</name>
    <dbReference type="NCBI Taxonomy" id="2218525"/>
    <lineage>
        <taxon>Bacteria</taxon>
        <taxon>Bacillati</taxon>
        <taxon>Candidatus Margulisiibacteriota</taxon>
        <taxon>Candidatus Termititenacia</taxon>
        <taxon>Candidatus Termititenacales</taxon>
        <taxon>Candidatus Termititenacaceae</taxon>
        <taxon>Candidatus Termititenax</taxon>
    </lineage>
</organism>
<comment type="subcellular location">
    <subcellularLocation>
        <location evidence="6">Cytoplasm</location>
    </subcellularLocation>
</comment>
<feature type="binding site" evidence="6">
    <location>
        <begin position="86"/>
        <end position="90"/>
    </location>
    <ligand>
        <name>GTP</name>
        <dbReference type="ChEBI" id="CHEBI:37565"/>
    </ligand>
</feature>
<dbReference type="FunFam" id="2.40.30.10:FF:000006">
    <property type="entry name" value="Elongation factor G"/>
    <property type="match status" value="1"/>
</dbReference>
<dbReference type="InterPro" id="IPR041095">
    <property type="entry name" value="EFG_II"/>
</dbReference>
<keyword evidence="10" id="KW-1185">Reference proteome</keyword>
<evidence type="ECO:0000256" key="3">
    <source>
        <dbReference type="ARBA" id="ARBA00022768"/>
    </source>
</evidence>
<dbReference type="InterPro" id="IPR005517">
    <property type="entry name" value="Transl_elong_EFG/EF2_IV"/>
</dbReference>
<dbReference type="InterPro" id="IPR009000">
    <property type="entry name" value="Transl_B-barrel_sf"/>
</dbReference>
<dbReference type="Pfam" id="PF00009">
    <property type="entry name" value="GTP_EFTU"/>
    <property type="match status" value="1"/>
</dbReference>
<evidence type="ECO:0000256" key="7">
    <source>
        <dbReference type="NCBIfam" id="TIGR00484"/>
    </source>
</evidence>
<evidence type="ECO:0000256" key="2">
    <source>
        <dbReference type="ARBA" id="ARBA00022741"/>
    </source>
</evidence>
<dbReference type="InterPro" id="IPR004540">
    <property type="entry name" value="Transl_elong_EFG/EF2"/>
</dbReference>
<evidence type="ECO:0000256" key="6">
    <source>
        <dbReference type="HAMAP-Rule" id="MF_00054"/>
    </source>
</evidence>
<dbReference type="Gene3D" id="3.40.50.300">
    <property type="entry name" value="P-loop containing nucleotide triphosphate hydrolases"/>
    <property type="match status" value="1"/>
</dbReference>
<dbReference type="InterPro" id="IPR000640">
    <property type="entry name" value="EFG_V-like"/>
</dbReference>
<keyword evidence="5 6" id="KW-0342">GTP-binding</keyword>
<keyword evidence="6" id="KW-0963">Cytoplasm</keyword>
<dbReference type="SMART" id="SM00889">
    <property type="entry name" value="EFG_IV"/>
    <property type="match status" value="1"/>
</dbReference>
<dbReference type="GO" id="GO:0005737">
    <property type="term" value="C:cytoplasm"/>
    <property type="evidence" value="ECO:0007669"/>
    <property type="project" value="UniProtKB-SubCell"/>
</dbReference>
<protein>
    <recommendedName>
        <fullName evidence="6 7">Elongation factor G</fullName>
        <shortName evidence="6">EF-G</shortName>
    </recommendedName>
</protein>
<evidence type="ECO:0000256" key="1">
    <source>
        <dbReference type="ARBA" id="ARBA00005870"/>
    </source>
</evidence>
<keyword evidence="4 6" id="KW-0648">Protein biosynthesis</keyword>
<comment type="similarity">
    <text evidence="1 6">Belongs to the TRAFAC class translation factor GTPase superfamily. Classic translation factor GTPase family. EF-G/EF-2 subfamily.</text>
</comment>
<dbReference type="CDD" id="cd01886">
    <property type="entry name" value="EF-G"/>
    <property type="match status" value="1"/>
</dbReference>
<dbReference type="PRINTS" id="PR00315">
    <property type="entry name" value="ELONGATNFCT"/>
</dbReference>
<dbReference type="InterPro" id="IPR000795">
    <property type="entry name" value="T_Tr_GTP-bd_dom"/>
</dbReference>
<evidence type="ECO:0000313" key="9">
    <source>
        <dbReference type="EMBL" id="GBR75801.1"/>
    </source>
</evidence>
<dbReference type="GO" id="GO:0032790">
    <property type="term" value="P:ribosome disassembly"/>
    <property type="evidence" value="ECO:0007669"/>
    <property type="project" value="TreeGrafter"/>
</dbReference>
<keyword evidence="3 6" id="KW-0251">Elongation factor</keyword>
<dbReference type="EMBL" id="BGZO01000008">
    <property type="protein sequence ID" value="GBR75801.1"/>
    <property type="molecule type" value="Genomic_DNA"/>
</dbReference>
<dbReference type="NCBIfam" id="NF009381">
    <property type="entry name" value="PRK12740.1-5"/>
    <property type="match status" value="1"/>
</dbReference>
<reference evidence="9 10" key="1">
    <citation type="journal article" date="2019" name="ISME J.">
        <title>Genome analyses of uncultured TG2/ZB3 bacteria in 'Margulisbacteria' specifically attached to ectosymbiotic spirochetes of protists in the termite gut.</title>
        <authorList>
            <person name="Utami Y.D."/>
            <person name="Kuwahara H."/>
            <person name="Igai K."/>
            <person name="Murakami T."/>
            <person name="Sugaya K."/>
            <person name="Morikawa T."/>
            <person name="Nagura Y."/>
            <person name="Yuki M."/>
            <person name="Deevong P."/>
            <person name="Inoue T."/>
            <person name="Kihara K."/>
            <person name="Lo N."/>
            <person name="Yamada A."/>
            <person name="Ohkuma M."/>
            <person name="Hongoh Y."/>
        </authorList>
    </citation>
    <scope>NUCLEOTIDE SEQUENCE [LARGE SCALE GENOMIC DNA]</scope>
    <source>
        <strain evidence="9">NkOx7-02</strain>
    </source>
</reference>
<dbReference type="InterPro" id="IPR035649">
    <property type="entry name" value="EFG_V"/>
</dbReference>
<gene>
    <name evidence="6 9" type="primary">fusA</name>
    <name evidence="9" type="ORF">NO2_0435</name>
</gene>
<dbReference type="Proteomes" id="UP000275925">
    <property type="component" value="Unassembled WGS sequence"/>
</dbReference>
<dbReference type="NCBIfam" id="TIGR00231">
    <property type="entry name" value="small_GTP"/>
    <property type="match status" value="1"/>
</dbReference>
<dbReference type="Gene3D" id="3.30.70.240">
    <property type="match status" value="1"/>
</dbReference>
<proteinExistence type="inferred from homology"/>
<accession>A0A388TGB8</accession>
<feature type="binding site" evidence="6">
    <location>
        <begin position="140"/>
        <end position="143"/>
    </location>
    <ligand>
        <name>GTP</name>
        <dbReference type="ChEBI" id="CHEBI:37565"/>
    </ligand>
</feature>
<dbReference type="CDD" id="cd01434">
    <property type="entry name" value="EFG_mtEFG1_IV"/>
    <property type="match status" value="1"/>
</dbReference>
<dbReference type="InterPro" id="IPR005225">
    <property type="entry name" value="Small_GTP-bd"/>
</dbReference>
<dbReference type="PROSITE" id="PS51722">
    <property type="entry name" value="G_TR_2"/>
    <property type="match status" value="1"/>
</dbReference>
<dbReference type="Pfam" id="PF14492">
    <property type="entry name" value="EFG_III"/>
    <property type="match status" value="1"/>
</dbReference>
<dbReference type="SUPFAM" id="SSF50447">
    <property type="entry name" value="Translation proteins"/>
    <property type="match status" value="1"/>
</dbReference>
<dbReference type="PANTHER" id="PTHR43261">
    <property type="entry name" value="TRANSLATION ELONGATION FACTOR G-RELATED"/>
    <property type="match status" value="1"/>
</dbReference>
<dbReference type="InterPro" id="IPR035647">
    <property type="entry name" value="EFG_III/V"/>
</dbReference>
<dbReference type="Gene3D" id="2.40.30.10">
    <property type="entry name" value="Translation factors"/>
    <property type="match status" value="1"/>
</dbReference>
<dbReference type="InterPro" id="IPR009022">
    <property type="entry name" value="EFG_III"/>
</dbReference>
<evidence type="ECO:0000313" key="10">
    <source>
        <dbReference type="Proteomes" id="UP000275925"/>
    </source>
</evidence>
<dbReference type="CDD" id="cd16262">
    <property type="entry name" value="EFG_III"/>
    <property type="match status" value="1"/>
</dbReference>
<dbReference type="PROSITE" id="PS00301">
    <property type="entry name" value="G_TR_1"/>
    <property type="match status" value="1"/>
</dbReference>
<dbReference type="InterPro" id="IPR047872">
    <property type="entry name" value="EFG_IV"/>
</dbReference>
<dbReference type="HAMAP" id="MF_00054_B">
    <property type="entry name" value="EF_G_EF_2_B"/>
    <property type="match status" value="1"/>
</dbReference>
<comment type="function">
    <text evidence="6">Catalyzes the GTP-dependent ribosomal translocation step during translation elongation. During this step, the ribosome changes from the pre-translocational (PRE) to the post-translocational (POST) state as the newly formed A-site-bound peptidyl-tRNA and P-site-bound deacylated tRNA move to the P and E sites, respectively. Catalyzes the coordinated movement of the two tRNA molecules, the mRNA and conformational changes in the ribosome.</text>
</comment>
<dbReference type="InterPro" id="IPR031157">
    <property type="entry name" value="G_TR_CS"/>
</dbReference>